<evidence type="ECO:0000313" key="3">
    <source>
        <dbReference type="Proteomes" id="UP001178507"/>
    </source>
</evidence>
<accession>A0AA36MSP2</accession>
<feature type="region of interest" description="Disordered" evidence="1">
    <location>
        <begin position="81"/>
        <end position="131"/>
    </location>
</feature>
<reference evidence="2" key="1">
    <citation type="submission" date="2023-08" db="EMBL/GenBank/DDBJ databases">
        <authorList>
            <person name="Chen Y."/>
            <person name="Shah S."/>
            <person name="Dougan E. K."/>
            <person name="Thang M."/>
            <person name="Chan C."/>
        </authorList>
    </citation>
    <scope>NUCLEOTIDE SEQUENCE</scope>
</reference>
<proteinExistence type="predicted"/>
<dbReference type="AlphaFoldDB" id="A0AA36MSP2"/>
<feature type="compositionally biased region" description="Basic and acidic residues" evidence="1">
    <location>
        <begin position="89"/>
        <end position="109"/>
    </location>
</feature>
<feature type="compositionally biased region" description="Acidic residues" evidence="1">
    <location>
        <begin position="10"/>
        <end position="24"/>
    </location>
</feature>
<feature type="compositionally biased region" description="Basic and acidic residues" evidence="1">
    <location>
        <begin position="251"/>
        <end position="270"/>
    </location>
</feature>
<organism evidence="2 3">
    <name type="scientific">Effrenium voratum</name>
    <dbReference type="NCBI Taxonomy" id="2562239"/>
    <lineage>
        <taxon>Eukaryota</taxon>
        <taxon>Sar</taxon>
        <taxon>Alveolata</taxon>
        <taxon>Dinophyceae</taxon>
        <taxon>Suessiales</taxon>
        <taxon>Symbiodiniaceae</taxon>
        <taxon>Effrenium</taxon>
    </lineage>
</organism>
<feature type="region of interest" description="Disordered" evidence="1">
    <location>
        <begin position="1"/>
        <end position="34"/>
    </location>
</feature>
<keyword evidence="3" id="KW-1185">Reference proteome</keyword>
<feature type="region of interest" description="Disordered" evidence="1">
    <location>
        <begin position="151"/>
        <end position="270"/>
    </location>
</feature>
<sequence length="270" mass="30184">MQMPSGMEMIEQEQEVLSEPESQDSVDSISGEVTRSWDPTAKDVRYTYARDRAVGFSEFWRPLKWSEEEWERRLLASGNLRKRGGLGIARHEKPPEPKPKPKAVPKEPEPEVEQLIAPEKPKKPRSQYPLATEVKPKFIDVPLSGLQGAAAEGAVQSMRKTAKKPVSPVLEDPDDELLNSRPAPREPVRAGEPLVPLGTVKPFSNERQTAPSFGHPTQPESFQMPSPVYTGGASPRTMLRPIMQEVQAPKRVPEEHDVGEYGDKPGRTWL</sequence>
<dbReference type="EMBL" id="CAUJNA010001112">
    <property type="protein sequence ID" value="CAJ1384345.1"/>
    <property type="molecule type" value="Genomic_DNA"/>
</dbReference>
<dbReference type="Proteomes" id="UP001178507">
    <property type="component" value="Unassembled WGS sequence"/>
</dbReference>
<comment type="caution">
    <text evidence="2">The sequence shown here is derived from an EMBL/GenBank/DDBJ whole genome shotgun (WGS) entry which is preliminary data.</text>
</comment>
<gene>
    <name evidence="2" type="ORF">EVOR1521_LOCUS11230</name>
</gene>
<evidence type="ECO:0000256" key="1">
    <source>
        <dbReference type="SAM" id="MobiDB-lite"/>
    </source>
</evidence>
<name>A0AA36MSP2_9DINO</name>
<evidence type="ECO:0000313" key="2">
    <source>
        <dbReference type="EMBL" id="CAJ1384345.1"/>
    </source>
</evidence>
<protein>
    <submittedName>
        <fullName evidence="2">Uncharacterized protein</fullName>
    </submittedName>
</protein>